<dbReference type="EnsemblProtists" id="EOD16159">
    <property type="protein sequence ID" value="EOD16159"/>
    <property type="gene ID" value="EMIHUDRAFT_245289"/>
</dbReference>
<reference evidence="5" key="1">
    <citation type="journal article" date="2013" name="Nature">
        <title>Pan genome of the phytoplankton Emiliania underpins its global distribution.</title>
        <authorList>
            <person name="Read B.A."/>
            <person name="Kegel J."/>
            <person name="Klute M.J."/>
            <person name="Kuo A."/>
            <person name="Lefebvre S.C."/>
            <person name="Maumus F."/>
            <person name="Mayer C."/>
            <person name="Miller J."/>
            <person name="Monier A."/>
            <person name="Salamov A."/>
            <person name="Young J."/>
            <person name="Aguilar M."/>
            <person name="Claverie J.M."/>
            <person name="Frickenhaus S."/>
            <person name="Gonzalez K."/>
            <person name="Herman E.K."/>
            <person name="Lin Y.C."/>
            <person name="Napier J."/>
            <person name="Ogata H."/>
            <person name="Sarno A.F."/>
            <person name="Shmutz J."/>
            <person name="Schroeder D."/>
            <person name="de Vargas C."/>
            <person name="Verret F."/>
            <person name="von Dassow P."/>
            <person name="Valentin K."/>
            <person name="Van de Peer Y."/>
            <person name="Wheeler G."/>
            <person name="Dacks J.B."/>
            <person name="Delwiche C.F."/>
            <person name="Dyhrman S.T."/>
            <person name="Glockner G."/>
            <person name="John U."/>
            <person name="Richards T."/>
            <person name="Worden A.Z."/>
            <person name="Zhang X."/>
            <person name="Grigoriev I.V."/>
            <person name="Allen A.E."/>
            <person name="Bidle K."/>
            <person name="Borodovsky M."/>
            <person name="Bowler C."/>
            <person name="Brownlee C."/>
            <person name="Cock J.M."/>
            <person name="Elias M."/>
            <person name="Gladyshev V.N."/>
            <person name="Groth M."/>
            <person name="Guda C."/>
            <person name="Hadaegh A."/>
            <person name="Iglesias-Rodriguez M.D."/>
            <person name="Jenkins J."/>
            <person name="Jones B.M."/>
            <person name="Lawson T."/>
            <person name="Leese F."/>
            <person name="Lindquist E."/>
            <person name="Lobanov A."/>
            <person name="Lomsadze A."/>
            <person name="Malik S.B."/>
            <person name="Marsh M.E."/>
            <person name="Mackinder L."/>
            <person name="Mock T."/>
            <person name="Mueller-Roeber B."/>
            <person name="Pagarete A."/>
            <person name="Parker M."/>
            <person name="Probert I."/>
            <person name="Quesneville H."/>
            <person name="Raines C."/>
            <person name="Rensing S.A."/>
            <person name="Riano-Pachon D.M."/>
            <person name="Richier S."/>
            <person name="Rokitta S."/>
            <person name="Shiraiwa Y."/>
            <person name="Soanes D.M."/>
            <person name="van der Giezen M."/>
            <person name="Wahlund T.M."/>
            <person name="Williams B."/>
            <person name="Wilson W."/>
            <person name="Wolfe G."/>
            <person name="Wurch L.L."/>
        </authorList>
    </citation>
    <scope>NUCLEOTIDE SEQUENCE</scope>
</reference>
<organism evidence="4 5">
    <name type="scientific">Emiliania huxleyi (strain CCMP1516)</name>
    <dbReference type="NCBI Taxonomy" id="280463"/>
    <lineage>
        <taxon>Eukaryota</taxon>
        <taxon>Haptista</taxon>
        <taxon>Haptophyta</taxon>
        <taxon>Prymnesiophyceae</taxon>
        <taxon>Isochrysidales</taxon>
        <taxon>Noelaerhabdaceae</taxon>
        <taxon>Emiliania</taxon>
    </lineage>
</organism>
<dbReference type="SMART" id="SM00054">
    <property type="entry name" value="EFh"/>
    <property type="match status" value="2"/>
</dbReference>
<evidence type="ECO:0000259" key="3">
    <source>
        <dbReference type="PROSITE" id="PS50222"/>
    </source>
</evidence>
<reference evidence="4" key="2">
    <citation type="submission" date="2024-10" db="UniProtKB">
        <authorList>
            <consortium name="EnsemblProtists"/>
        </authorList>
    </citation>
    <scope>IDENTIFICATION</scope>
</reference>
<dbReference type="SUPFAM" id="SSF47473">
    <property type="entry name" value="EF-hand"/>
    <property type="match status" value="1"/>
</dbReference>
<evidence type="ECO:0000256" key="2">
    <source>
        <dbReference type="SAM" id="MobiDB-lite"/>
    </source>
</evidence>
<proteinExistence type="predicted"/>
<name>A0A0D3IY24_EMIH1</name>
<dbReference type="AlphaFoldDB" id="A0A0D3IY24"/>
<protein>
    <recommendedName>
        <fullName evidence="3">EF-hand domain-containing protein</fullName>
    </recommendedName>
</protein>
<dbReference type="KEGG" id="ehx:EMIHUDRAFT_245289"/>
<dbReference type="GeneID" id="17262302"/>
<feature type="region of interest" description="Disordered" evidence="2">
    <location>
        <begin position="142"/>
        <end position="167"/>
    </location>
</feature>
<dbReference type="InterPro" id="IPR018247">
    <property type="entry name" value="EF_Hand_1_Ca_BS"/>
</dbReference>
<feature type="domain" description="EF-hand" evidence="3">
    <location>
        <begin position="54"/>
        <end position="89"/>
    </location>
</feature>
<dbReference type="RefSeq" id="XP_005768588.1">
    <property type="nucleotide sequence ID" value="XM_005768531.1"/>
</dbReference>
<dbReference type="PaxDb" id="2903-EOD16159"/>
<dbReference type="Proteomes" id="UP000013827">
    <property type="component" value="Unassembled WGS sequence"/>
</dbReference>
<keyword evidence="5" id="KW-1185">Reference proteome</keyword>
<dbReference type="STRING" id="2903.R1E5H3"/>
<evidence type="ECO:0000313" key="4">
    <source>
        <dbReference type="EnsemblProtists" id="EOD16159"/>
    </source>
</evidence>
<dbReference type="GO" id="GO:0005509">
    <property type="term" value="F:calcium ion binding"/>
    <property type="evidence" value="ECO:0007669"/>
    <property type="project" value="InterPro"/>
</dbReference>
<feature type="domain" description="EF-hand" evidence="3">
    <location>
        <begin position="90"/>
        <end position="125"/>
    </location>
</feature>
<dbReference type="Gene3D" id="1.10.238.10">
    <property type="entry name" value="EF-hand"/>
    <property type="match status" value="1"/>
</dbReference>
<sequence length="280" mass="31049">MRVLASRLATRHVRLTRPKTTKLPDRKIGEKPPDSINDGVQWLVGVAEQKLARKGYEAAATEFSEADTDASGRIDKEELRVALIRAGRPASDEDVDAEFAKLDKNKDGKISPSEFLFKGGAKGGLMPSSGAKADKRGKEIVTHGEGREGTPKALKSTTSNETPPPTCKLTTYQRSGLGDDTCNCFRVVVSRDHCRDVTVAVRRARRAAYLLRFHGICVANAYLATQPRDLQQLVEEYSGGLHDQRGTRVFYQVPERGERGRVWQAYPGDRNPLRMSRSRL</sequence>
<accession>A0A0D3IY24</accession>
<dbReference type="PROSITE" id="PS00018">
    <property type="entry name" value="EF_HAND_1"/>
    <property type="match status" value="2"/>
</dbReference>
<dbReference type="InterPro" id="IPR002048">
    <property type="entry name" value="EF_hand_dom"/>
</dbReference>
<evidence type="ECO:0000256" key="1">
    <source>
        <dbReference type="ARBA" id="ARBA00022837"/>
    </source>
</evidence>
<dbReference type="Pfam" id="PF13499">
    <property type="entry name" value="EF-hand_7"/>
    <property type="match status" value="1"/>
</dbReference>
<evidence type="ECO:0000313" key="5">
    <source>
        <dbReference type="Proteomes" id="UP000013827"/>
    </source>
</evidence>
<dbReference type="PROSITE" id="PS50222">
    <property type="entry name" value="EF_HAND_2"/>
    <property type="match status" value="2"/>
</dbReference>
<dbReference type="HOGENOM" id="CLU_995472_0_0_1"/>
<dbReference type="InterPro" id="IPR011992">
    <property type="entry name" value="EF-hand-dom_pair"/>
</dbReference>
<dbReference type="CDD" id="cd00051">
    <property type="entry name" value="EFh"/>
    <property type="match status" value="1"/>
</dbReference>
<keyword evidence="1" id="KW-0106">Calcium</keyword>